<comment type="caution">
    <text evidence="7">The sequence shown here is derived from an EMBL/GenBank/DDBJ whole genome shotgun (WGS) entry which is preliminary data.</text>
</comment>
<dbReference type="Gene3D" id="1.10.10.1100">
    <property type="entry name" value="BFD-like [2Fe-2S]-binding domain"/>
    <property type="match status" value="1"/>
</dbReference>
<evidence type="ECO:0000259" key="3">
    <source>
        <dbReference type="Pfam" id="PF01571"/>
    </source>
</evidence>
<dbReference type="InterPro" id="IPR029043">
    <property type="entry name" value="GcvT/YgfZ_C"/>
</dbReference>
<evidence type="ECO:0000256" key="1">
    <source>
        <dbReference type="ARBA" id="ARBA00008609"/>
    </source>
</evidence>
<evidence type="ECO:0000313" key="7">
    <source>
        <dbReference type="EMBL" id="RZF63919.1"/>
    </source>
</evidence>
<feature type="domain" description="SoxA A3" evidence="6">
    <location>
        <begin position="503"/>
        <end position="584"/>
    </location>
</feature>
<dbReference type="Pfam" id="PF13510">
    <property type="entry name" value="Fer2_4"/>
    <property type="match status" value="1"/>
</dbReference>
<accession>A0A4Q6Y3H9</accession>
<dbReference type="Pfam" id="PF08669">
    <property type="entry name" value="GCV_T_C"/>
    <property type="match status" value="1"/>
</dbReference>
<organism evidence="7 8">
    <name type="scientific">Sphingomonas populi</name>
    <dbReference type="NCBI Taxonomy" id="2484750"/>
    <lineage>
        <taxon>Bacteria</taxon>
        <taxon>Pseudomonadati</taxon>
        <taxon>Pseudomonadota</taxon>
        <taxon>Alphaproteobacteria</taxon>
        <taxon>Sphingomonadales</taxon>
        <taxon>Sphingomonadaceae</taxon>
        <taxon>Sphingomonas</taxon>
    </lineage>
</organism>
<dbReference type="InterPro" id="IPR036188">
    <property type="entry name" value="FAD/NAD-bd_sf"/>
</dbReference>
<dbReference type="Gene3D" id="3.50.50.60">
    <property type="entry name" value="FAD/NAD(P)-binding domain"/>
    <property type="match status" value="1"/>
</dbReference>
<dbReference type="SUPFAM" id="SSF103025">
    <property type="entry name" value="Folate-binding domain"/>
    <property type="match status" value="1"/>
</dbReference>
<evidence type="ECO:0000259" key="4">
    <source>
        <dbReference type="Pfam" id="PF07992"/>
    </source>
</evidence>
<dbReference type="Pfam" id="PF17806">
    <property type="entry name" value="SO_alpha_A3"/>
    <property type="match status" value="1"/>
</dbReference>
<dbReference type="OrthoDB" id="5287468at2"/>
<dbReference type="PRINTS" id="PR00368">
    <property type="entry name" value="FADPNR"/>
</dbReference>
<dbReference type="Pfam" id="PF07992">
    <property type="entry name" value="Pyr_redox_2"/>
    <property type="match status" value="1"/>
</dbReference>
<dbReference type="PIRSF" id="PIRSF037980">
    <property type="entry name" value="SoxA"/>
    <property type="match status" value="1"/>
</dbReference>
<keyword evidence="8" id="KW-1185">Reference proteome</keyword>
<dbReference type="Pfam" id="PF01571">
    <property type="entry name" value="GCV_T"/>
    <property type="match status" value="1"/>
</dbReference>
<feature type="domain" description="Aminomethyltransferase C-terminal" evidence="5">
    <location>
        <begin position="890"/>
        <end position="973"/>
    </location>
</feature>
<reference evidence="7 8" key="1">
    <citation type="submission" date="2019-02" db="EMBL/GenBank/DDBJ databases">
        <authorList>
            <person name="Li Y."/>
        </authorList>
    </citation>
    <scope>NUCLEOTIDE SEQUENCE [LARGE SCALE GENOMIC DNA]</scope>
    <source>
        <strain evidence="7 8">3-7</strain>
    </source>
</reference>
<dbReference type="PANTHER" id="PTHR43757:SF2">
    <property type="entry name" value="AMINOMETHYLTRANSFERASE, MITOCHONDRIAL"/>
    <property type="match status" value="1"/>
</dbReference>
<dbReference type="EMBL" id="SGIS01000020">
    <property type="protein sequence ID" value="RZF63919.1"/>
    <property type="molecule type" value="Genomic_DNA"/>
</dbReference>
<gene>
    <name evidence="7" type="ORF">EWE75_13930</name>
</gene>
<dbReference type="PRINTS" id="PR00411">
    <property type="entry name" value="PNDRDTASEI"/>
</dbReference>
<feature type="domain" description="FAD/NAD(P)-binding" evidence="4">
    <location>
        <begin position="165"/>
        <end position="424"/>
    </location>
</feature>
<dbReference type="PANTHER" id="PTHR43757">
    <property type="entry name" value="AMINOMETHYLTRANSFERASE"/>
    <property type="match status" value="1"/>
</dbReference>
<proteinExistence type="inferred from homology"/>
<sequence>MARLAQGGRIDRTRPLRFIWEGRGYQGYAGDTLASALMANGVTLVGRSFKYHRPRGIIGAGVEESNALVQLGDGARSTPNMRATEVLLYDGLVARPVNCFPNSRFDIGSINNLVARFLPAGFYYKTFMWPDWHLYEGFIRRAAGLGKVARQADPDRYESRFAHCDVLVVGSGPAGLAAANAAAASGARVILADQDDGIGGALRYEDISVDGQAGADWAARIGGAIAAQPEAKILLRTAVVGYHDHNSLTMVQQLANEAECAADPTRARYRTWQVRAGRVVLATGAIERPLVFPGNDRPGVMLATAARHYARRFAVLPGRRAVVFTNNDDAYRTALALAACGVVVAAMVDVRDTVSADLAAVLDARGIRLITGATVIDTRGRKRINRALVRSARGEEWIACDHLAMSGGFNPTVHLFSQSGGVTRYDEAIAAFVPGVSVQDERSVGAAAGAYATKDALEAGEGAGREAAALVGYDVLPSTAPWTTDERPEASLLPCWQVEGRRSKAFVDFQNDVSVGDITLSARENFRSVEHLKRYTTLGMAADQGKTSNVNALAIMGALTGRSVEETGHTRYRFPFTPIPLGSMGGRNRGELFRPRRRMPAHDRHVAANAVFEDYGGWMRPAYYLNFGETPHQAEQREALAVRTAAGLFEGSPLGKIEVKGPDAGRFLDLIYANTMSTLRPGKVRYGLMLSEQGVVIDDGVATRLGDDHFLIGTSSGGAETIVAWMEEWLQCEWLDLDVLVAPVTAAWGVLTITGPKARTILDAVGTTVPLDDFPHMSFAEGTVAGVPARVFRVSYTGETSYEINVPARSSAFLWDVLMAAGQSQGLIPVGIDAWMVLRTEKGFLHIGADTDGTTTALDVGWGHVLKKKNEFVGKRSLLRSADQRADRLQFVGFAVAAGESPLPIGGHVVATASDGTALSEGYVTSTAFSPFLKSAVALGMVRGGLARKGETVRIGAGRAARTATIVDPTFYDPDGERLR</sequence>
<dbReference type="SUPFAM" id="SSF101790">
    <property type="entry name" value="Aminomethyltransferase beta-barrel domain"/>
    <property type="match status" value="1"/>
</dbReference>
<dbReference type="InterPro" id="IPR006277">
    <property type="entry name" value="Sarcosine_oxidase_asu"/>
</dbReference>
<dbReference type="InterPro" id="IPR013977">
    <property type="entry name" value="GcvT_C"/>
</dbReference>
<dbReference type="GO" id="GO:0046653">
    <property type="term" value="P:tetrahydrofolate metabolic process"/>
    <property type="evidence" value="ECO:0007669"/>
    <property type="project" value="InterPro"/>
</dbReference>
<dbReference type="InterPro" id="IPR042204">
    <property type="entry name" value="2Fe-2S-bd_N"/>
</dbReference>
<evidence type="ECO:0000256" key="2">
    <source>
        <dbReference type="ARBA" id="ARBA00023002"/>
    </source>
</evidence>
<dbReference type="InterPro" id="IPR027266">
    <property type="entry name" value="TrmE/GcvT-like"/>
</dbReference>
<dbReference type="AlphaFoldDB" id="A0A4Q6Y3H9"/>
<dbReference type="InterPro" id="IPR023753">
    <property type="entry name" value="FAD/NAD-binding_dom"/>
</dbReference>
<dbReference type="InterPro" id="IPR006222">
    <property type="entry name" value="GCVT_N"/>
</dbReference>
<dbReference type="InterPro" id="IPR041117">
    <property type="entry name" value="SoxA_A3"/>
</dbReference>
<comment type="similarity">
    <text evidence="1">Belongs to the GcvT family.</text>
</comment>
<name>A0A4Q6Y3H9_9SPHN</name>
<dbReference type="GO" id="GO:0008115">
    <property type="term" value="F:sarcosine oxidase activity"/>
    <property type="evidence" value="ECO:0007669"/>
    <property type="project" value="InterPro"/>
</dbReference>
<evidence type="ECO:0000313" key="8">
    <source>
        <dbReference type="Proteomes" id="UP000292085"/>
    </source>
</evidence>
<dbReference type="SUPFAM" id="SSF51905">
    <property type="entry name" value="FAD/NAD(P)-binding domain"/>
    <property type="match status" value="1"/>
</dbReference>
<dbReference type="NCBIfam" id="TIGR01372">
    <property type="entry name" value="soxA"/>
    <property type="match status" value="1"/>
</dbReference>
<dbReference type="Proteomes" id="UP000292085">
    <property type="component" value="Unassembled WGS sequence"/>
</dbReference>
<evidence type="ECO:0000259" key="5">
    <source>
        <dbReference type="Pfam" id="PF08669"/>
    </source>
</evidence>
<protein>
    <submittedName>
        <fullName evidence="7">Sarcosine oxidase subunit alpha family protein</fullName>
    </submittedName>
</protein>
<dbReference type="Gene3D" id="3.10.20.440">
    <property type="entry name" value="2Fe-2S iron-sulphur cluster binding domain, sarcosine oxidase, alpha subunit, N-terminal domain"/>
    <property type="match status" value="1"/>
</dbReference>
<feature type="domain" description="GCVT N-terminal" evidence="3">
    <location>
        <begin position="602"/>
        <end position="869"/>
    </location>
</feature>
<keyword evidence="2" id="KW-0560">Oxidoreductase</keyword>
<evidence type="ECO:0000259" key="6">
    <source>
        <dbReference type="Pfam" id="PF17806"/>
    </source>
</evidence>
<dbReference type="Gene3D" id="3.30.1360.120">
    <property type="entry name" value="Probable tRNA modification gtpase trme, domain 1"/>
    <property type="match status" value="1"/>
</dbReference>
<dbReference type="InterPro" id="IPR041854">
    <property type="entry name" value="BFD-like_2Fe2S-bd_dom_sf"/>
</dbReference>
<dbReference type="InterPro" id="IPR028896">
    <property type="entry name" value="GcvT/YgfZ/DmdA"/>
</dbReference>